<feature type="transmembrane region" description="Helical" evidence="5">
    <location>
        <begin position="196"/>
        <end position="212"/>
    </location>
</feature>
<feature type="transmembrane region" description="Helical" evidence="5">
    <location>
        <begin position="311"/>
        <end position="332"/>
    </location>
</feature>
<dbReference type="Proteomes" id="UP000663829">
    <property type="component" value="Unassembled WGS sequence"/>
</dbReference>
<dbReference type="GO" id="GO:0022857">
    <property type="term" value="F:transmembrane transporter activity"/>
    <property type="evidence" value="ECO:0007669"/>
    <property type="project" value="TreeGrafter"/>
</dbReference>
<protein>
    <submittedName>
        <fullName evidence="6">Uncharacterized protein</fullName>
    </submittedName>
</protein>
<dbReference type="AlphaFoldDB" id="A0A814P5Z8"/>
<keyword evidence="4 5" id="KW-0472">Membrane</keyword>
<feature type="transmembrane region" description="Helical" evidence="5">
    <location>
        <begin position="150"/>
        <end position="176"/>
    </location>
</feature>
<name>A0A814P5Z8_9BILA</name>
<keyword evidence="2 5" id="KW-0812">Transmembrane</keyword>
<dbReference type="GO" id="GO:0016020">
    <property type="term" value="C:membrane"/>
    <property type="evidence" value="ECO:0007669"/>
    <property type="project" value="UniProtKB-SubCell"/>
</dbReference>
<dbReference type="InterPro" id="IPR036259">
    <property type="entry name" value="MFS_trans_sf"/>
</dbReference>
<dbReference type="Proteomes" id="UP000681722">
    <property type="component" value="Unassembled WGS sequence"/>
</dbReference>
<evidence type="ECO:0000256" key="2">
    <source>
        <dbReference type="ARBA" id="ARBA00022692"/>
    </source>
</evidence>
<sequence>MVGNCIQYSIWLLIIYFHLSNVYWYVAAVLASLTGGNSVSGFILNLLIVESTVEDKRSSRFVRLGALSTIASAVACVSIGYWIEYRGYRDLYWMALFLQLLCIGIIILFMKQQSSTVNSTTTTAASNQRLSDIITVFHSDTRTRKKSLSLYLTLFAYVFHVIAGLSFSVPSLWYQLNYPFCWTSKQIGYYNTTQSIIWSILSVAGMELFTILRWQDSSICCISHVCFIVNVLWTSYAKYDWHLYLGLFIGPLTTYQATIVYTLISKILEPHEINNAYTFVAGTSTILTAIGNSFFNYLYSITVTYSRVFTLYLAALIAIIPLLLNVCLFVVTKDMSDELNDKVIKRTSLLLPDNPLQVPDVAVFAKTVSVSRRNQY</sequence>
<evidence type="ECO:0000313" key="8">
    <source>
        <dbReference type="Proteomes" id="UP000663829"/>
    </source>
</evidence>
<feature type="transmembrane region" description="Helical" evidence="5">
    <location>
        <begin position="243"/>
        <end position="264"/>
    </location>
</feature>
<dbReference type="Gene3D" id="1.20.1250.20">
    <property type="entry name" value="MFS general substrate transporter like domains"/>
    <property type="match status" value="1"/>
</dbReference>
<feature type="transmembrane region" description="Helical" evidence="5">
    <location>
        <begin position="276"/>
        <end position="299"/>
    </location>
</feature>
<dbReference type="SUPFAM" id="SSF103473">
    <property type="entry name" value="MFS general substrate transporter"/>
    <property type="match status" value="1"/>
</dbReference>
<comment type="subcellular location">
    <subcellularLocation>
        <location evidence="1">Membrane</location>
        <topology evidence="1">Multi-pass membrane protein</topology>
    </subcellularLocation>
</comment>
<organism evidence="6 8">
    <name type="scientific">Didymodactylos carnosus</name>
    <dbReference type="NCBI Taxonomy" id="1234261"/>
    <lineage>
        <taxon>Eukaryota</taxon>
        <taxon>Metazoa</taxon>
        <taxon>Spiralia</taxon>
        <taxon>Gnathifera</taxon>
        <taxon>Rotifera</taxon>
        <taxon>Eurotatoria</taxon>
        <taxon>Bdelloidea</taxon>
        <taxon>Philodinida</taxon>
        <taxon>Philodinidae</taxon>
        <taxon>Didymodactylos</taxon>
    </lineage>
</organism>
<dbReference type="PANTHER" id="PTHR23507">
    <property type="entry name" value="ZGC:174356"/>
    <property type="match status" value="1"/>
</dbReference>
<dbReference type="OrthoDB" id="3026777at2759"/>
<proteinExistence type="predicted"/>
<dbReference type="EMBL" id="CAJOBC010005527">
    <property type="protein sequence ID" value="CAF3866578.1"/>
    <property type="molecule type" value="Genomic_DNA"/>
</dbReference>
<feature type="transmembrane region" description="Helical" evidence="5">
    <location>
        <begin position="219"/>
        <end position="237"/>
    </location>
</feature>
<feature type="transmembrane region" description="Helical" evidence="5">
    <location>
        <begin position="91"/>
        <end position="110"/>
    </location>
</feature>
<evidence type="ECO:0000256" key="4">
    <source>
        <dbReference type="ARBA" id="ARBA00023136"/>
    </source>
</evidence>
<keyword evidence="8" id="KW-1185">Reference proteome</keyword>
<evidence type="ECO:0000256" key="5">
    <source>
        <dbReference type="SAM" id="Phobius"/>
    </source>
</evidence>
<gene>
    <name evidence="6" type="ORF">GPM918_LOCUS18780</name>
    <name evidence="7" type="ORF">SRO942_LOCUS18777</name>
</gene>
<dbReference type="PANTHER" id="PTHR23507:SF1">
    <property type="entry name" value="FI18259P1-RELATED"/>
    <property type="match status" value="1"/>
</dbReference>
<accession>A0A814P5Z8</accession>
<dbReference type="EMBL" id="CAJNOQ010005527">
    <property type="protein sequence ID" value="CAF1101706.1"/>
    <property type="molecule type" value="Genomic_DNA"/>
</dbReference>
<evidence type="ECO:0000313" key="7">
    <source>
        <dbReference type="EMBL" id="CAF3866578.1"/>
    </source>
</evidence>
<feature type="transmembrane region" description="Helical" evidence="5">
    <location>
        <begin position="22"/>
        <end position="49"/>
    </location>
</feature>
<reference evidence="6" key="1">
    <citation type="submission" date="2021-02" db="EMBL/GenBank/DDBJ databases">
        <authorList>
            <person name="Nowell W R."/>
        </authorList>
    </citation>
    <scope>NUCLEOTIDE SEQUENCE</scope>
</reference>
<evidence type="ECO:0000256" key="3">
    <source>
        <dbReference type="ARBA" id="ARBA00022989"/>
    </source>
</evidence>
<feature type="transmembrane region" description="Helical" evidence="5">
    <location>
        <begin position="61"/>
        <end position="85"/>
    </location>
</feature>
<comment type="caution">
    <text evidence="6">The sequence shown here is derived from an EMBL/GenBank/DDBJ whole genome shotgun (WGS) entry which is preliminary data.</text>
</comment>
<evidence type="ECO:0000313" key="6">
    <source>
        <dbReference type="EMBL" id="CAF1101706.1"/>
    </source>
</evidence>
<evidence type="ECO:0000256" key="1">
    <source>
        <dbReference type="ARBA" id="ARBA00004141"/>
    </source>
</evidence>
<keyword evidence="3 5" id="KW-1133">Transmembrane helix</keyword>